<evidence type="ECO:0000256" key="2">
    <source>
        <dbReference type="ARBA" id="ARBA00022723"/>
    </source>
</evidence>
<keyword evidence="7" id="KW-1185">Reference proteome</keyword>
<dbReference type="InterPro" id="IPR037949">
    <property type="entry name" value="MopB_CT_Acetylene-hydratase"/>
</dbReference>
<dbReference type="InterPro" id="IPR006963">
    <property type="entry name" value="Mopterin_OxRdtase_4Fe-4S_dom"/>
</dbReference>
<evidence type="ECO:0000256" key="3">
    <source>
        <dbReference type="ARBA" id="ARBA00023004"/>
    </source>
</evidence>
<dbReference type="OrthoDB" id="9759518at2"/>
<dbReference type="InterPro" id="IPR006657">
    <property type="entry name" value="MoPterin_dinucl-bd_dom"/>
</dbReference>
<dbReference type="PROSITE" id="PS51669">
    <property type="entry name" value="4FE4S_MOW_BIS_MGD"/>
    <property type="match status" value="1"/>
</dbReference>
<dbReference type="EMBL" id="VDUZ01000016">
    <property type="protein sequence ID" value="TXL74797.1"/>
    <property type="molecule type" value="Genomic_DNA"/>
</dbReference>
<evidence type="ECO:0000313" key="6">
    <source>
        <dbReference type="EMBL" id="TXL74797.1"/>
    </source>
</evidence>
<evidence type="ECO:0000259" key="5">
    <source>
        <dbReference type="PROSITE" id="PS51669"/>
    </source>
</evidence>
<evidence type="ECO:0000313" key="7">
    <source>
        <dbReference type="Proteomes" id="UP000321638"/>
    </source>
</evidence>
<dbReference type="Pfam" id="PF04879">
    <property type="entry name" value="Molybdop_Fe4S4"/>
    <property type="match status" value="1"/>
</dbReference>
<name>A0A5C8PN01_9HYPH</name>
<comment type="caution">
    <text evidence="6">The sequence shown here is derived from an EMBL/GenBank/DDBJ whole genome shotgun (WGS) entry which is preliminary data.</text>
</comment>
<comment type="similarity">
    <text evidence="1">Belongs to the prokaryotic molybdopterin-containing oxidoreductase family.</text>
</comment>
<evidence type="ECO:0000256" key="1">
    <source>
        <dbReference type="ARBA" id="ARBA00010312"/>
    </source>
</evidence>
<dbReference type="Gene3D" id="3.40.50.12440">
    <property type="match status" value="1"/>
</dbReference>
<sequence>MTVTRTPTFCPLCRSRCGAVAVVDDASLVALEADPTHPTGRALCVKGKAAPEIVANPNRLLHPLIRTAPKDAADPRWRRASWNEALDRITANIDRIRRAHGPEAVAFASTSPSAAPISDALLWIERFVNRFGSPNSLFATEICNWHKDHAHELTWGVGIRSPDFDNTGCVLLWGHNPAVSWLDHTLGTAQARRRGAKVVVVDPRRAGPAVGADMWLRVRPGTDGALALAIAHVMLERGWFDAAFIRQWSNGPLLVRADTGRFLRMGDLDGTGDRRLAAWDRLSSRPIPYDPRRGAYDADIDTGNLALRGAVTLDGPAGRVVCRPAFDLYAALCAQYPPQRAAEICWVPAEDIERTAQLLHSARPVCLYAWTGVGQHTNATQTDRAIALLHMLTGSHDVPGGNIALAQPAAADLGGRDFLSPAQRGKALGLDERPLGPPARGWVRTDDFCRAVIDAEPYRVAGLIAFGANLAVSHANSRRIAQALARLDFYVHADVVMNPTARFADVVLPVNMPFERDALRIGFEPTQAAARRVQYRQAVLPPRGESRSDAWIVFELARRLGFGADFWDGDIEAGYAALLAPLGLSLEALRQSPAGIDLPMEPRYRRFAELADGVARGFATPTRKAEVYSERLLDHGQAPLPDYVAPLVSPETAGPGYPLVLTSTKRIYFNHSQHRDIAALRRRMPDPLIELHPDTAAARGIADGDWVRLRTPAGSIRMRANLDAHLDPRVVTSTYGWWAGNEALGLPPLDPFSEDGANYNLLIDDTLLDPISGSAPHRSYACEVERDAS</sequence>
<dbReference type="RefSeq" id="WP_147847838.1">
    <property type="nucleotide sequence ID" value="NZ_VDUZ01000016.1"/>
</dbReference>
<dbReference type="Gene3D" id="2.40.40.20">
    <property type="match status" value="1"/>
</dbReference>
<protein>
    <submittedName>
        <fullName evidence="6">Molybdopterin oxidoreductase</fullName>
    </submittedName>
</protein>
<dbReference type="PANTHER" id="PTHR43742">
    <property type="entry name" value="TRIMETHYLAMINE-N-OXIDE REDUCTASE"/>
    <property type="match status" value="1"/>
</dbReference>
<keyword evidence="3" id="KW-0408">Iron</keyword>
<dbReference type="GO" id="GO:0018818">
    <property type="term" value="F:acetylene hydratase activity"/>
    <property type="evidence" value="ECO:0007669"/>
    <property type="project" value="InterPro"/>
</dbReference>
<accession>A0A5C8PN01</accession>
<dbReference type="GO" id="GO:0046872">
    <property type="term" value="F:metal ion binding"/>
    <property type="evidence" value="ECO:0007669"/>
    <property type="project" value="UniProtKB-KW"/>
</dbReference>
<dbReference type="CDD" id="cd02781">
    <property type="entry name" value="MopB_CT_Acetylene-hydratase"/>
    <property type="match status" value="1"/>
</dbReference>
<organism evidence="6 7">
    <name type="scientific">Vineibacter terrae</name>
    <dbReference type="NCBI Taxonomy" id="2586908"/>
    <lineage>
        <taxon>Bacteria</taxon>
        <taxon>Pseudomonadati</taxon>
        <taxon>Pseudomonadota</taxon>
        <taxon>Alphaproteobacteria</taxon>
        <taxon>Hyphomicrobiales</taxon>
        <taxon>Vineibacter</taxon>
    </lineage>
</organism>
<dbReference type="Gene3D" id="3.40.228.10">
    <property type="entry name" value="Dimethylsulfoxide Reductase, domain 2"/>
    <property type="match status" value="1"/>
</dbReference>
<dbReference type="GO" id="GO:0016491">
    <property type="term" value="F:oxidoreductase activity"/>
    <property type="evidence" value="ECO:0007669"/>
    <property type="project" value="InterPro"/>
</dbReference>
<dbReference type="GO" id="GO:0051536">
    <property type="term" value="F:iron-sulfur cluster binding"/>
    <property type="evidence" value="ECO:0007669"/>
    <property type="project" value="UniProtKB-KW"/>
</dbReference>
<evidence type="ECO:0000256" key="4">
    <source>
        <dbReference type="ARBA" id="ARBA00023014"/>
    </source>
</evidence>
<dbReference type="Gene3D" id="3.40.50.740">
    <property type="match status" value="1"/>
</dbReference>
<dbReference type="InterPro" id="IPR050612">
    <property type="entry name" value="Prok_Mopterin_Oxidored"/>
</dbReference>
<dbReference type="GO" id="GO:0043546">
    <property type="term" value="F:molybdopterin cofactor binding"/>
    <property type="evidence" value="ECO:0007669"/>
    <property type="project" value="InterPro"/>
</dbReference>
<keyword evidence="2" id="KW-0479">Metal-binding</keyword>
<dbReference type="SMART" id="SM00926">
    <property type="entry name" value="Molybdop_Fe4S4"/>
    <property type="match status" value="1"/>
</dbReference>
<feature type="domain" description="4Fe-4S Mo/W bis-MGD-type" evidence="5">
    <location>
        <begin position="3"/>
        <end position="58"/>
    </location>
</feature>
<dbReference type="SUPFAM" id="SSF50692">
    <property type="entry name" value="ADC-like"/>
    <property type="match status" value="1"/>
</dbReference>
<dbReference type="InterPro" id="IPR006656">
    <property type="entry name" value="Mopterin_OxRdtase"/>
</dbReference>
<dbReference type="Pfam" id="PF00384">
    <property type="entry name" value="Molybdopterin"/>
    <property type="match status" value="1"/>
</dbReference>
<dbReference type="PANTHER" id="PTHR43742:SF6">
    <property type="entry name" value="OXIDOREDUCTASE YYAE-RELATED"/>
    <property type="match status" value="1"/>
</dbReference>
<dbReference type="Proteomes" id="UP000321638">
    <property type="component" value="Unassembled WGS sequence"/>
</dbReference>
<dbReference type="Pfam" id="PF01568">
    <property type="entry name" value="Molydop_binding"/>
    <property type="match status" value="1"/>
</dbReference>
<keyword evidence="4" id="KW-0411">Iron-sulfur</keyword>
<dbReference type="Gene3D" id="2.20.25.90">
    <property type="entry name" value="ADC-like domains"/>
    <property type="match status" value="1"/>
</dbReference>
<dbReference type="SUPFAM" id="SSF53706">
    <property type="entry name" value="Formate dehydrogenase/DMSO reductase, domains 1-3"/>
    <property type="match status" value="1"/>
</dbReference>
<gene>
    <name evidence="6" type="ORF">FHP25_15390</name>
</gene>
<dbReference type="AlphaFoldDB" id="A0A5C8PN01"/>
<proteinExistence type="inferred from homology"/>
<reference evidence="6 7" key="1">
    <citation type="submission" date="2019-06" db="EMBL/GenBank/DDBJ databases">
        <title>New taxonomy in bacterial strain CC-CFT640, isolated from vineyard.</title>
        <authorList>
            <person name="Lin S.-Y."/>
            <person name="Tsai C.-F."/>
            <person name="Young C.-C."/>
        </authorList>
    </citation>
    <scope>NUCLEOTIDE SEQUENCE [LARGE SCALE GENOMIC DNA]</scope>
    <source>
        <strain evidence="6 7">CC-CFT640</strain>
    </source>
</reference>
<dbReference type="InterPro" id="IPR009010">
    <property type="entry name" value="Asp_de-COase-like_dom_sf"/>
</dbReference>